<proteinExistence type="predicted"/>
<reference evidence="1" key="1">
    <citation type="submission" date="2020-02" db="EMBL/GenBank/DDBJ databases">
        <authorList>
            <person name="Meier V. D."/>
        </authorList>
    </citation>
    <scope>NUCLEOTIDE SEQUENCE</scope>
    <source>
        <strain evidence="1">AVDCRST_MAG05</strain>
    </source>
</reference>
<dbReference type="AlphaFoldDB" id="A0A6J4TS28"/>
<name>A0A6J4TS28_9ACTN</name>
<protein>
    <submittedName>
        <fullName evidence="1">Uncharacterized protein</fullName>
    </submittedName>
</protein>
<dbReference type="EMBL" id="CADCVM010000474">
    <property type="protein sequence ID" value="CAA9530295.1"/>
    <property type="molecule type" value="Genomic_DNA"/>
</dbReference>
<sequence length="137" mass="14106">MTQGRREKEGDLAGAWRSETGVSDGAVYWLICDGTGPPGALVLDLAGLGRTLPVFSFPEEAEMFLALDGLGEGWEVREGVAGDFMPHFFGPRAGVESVVLDPLPGAMGDGAEGAAGIGPGRFVDRFLGVSDPGVLAG</sequence>
<organism evidence="1">
    <name type="scientific">uncultured Rubrobacteraceae bacterium</name>
    <dbReference type="NCBI Taxonomy" id="349277"/>
    <lineage>
        <taxon>Bacteria</taxon>
        <taxon>Bacillati</taxon>
        <taxon>Actinomycetota</taxon>
        <taxon>Rubrobacteria</taxon>
        <taxon>Rubrobacterales</taxon>
        <taxon>Rubrobacteraceae</taxon>
        <taxon>environmental samples</taxon>
    </lineage>
</organism>
<accession>A0A6J4TS28</accession>
<gene>
    <name evidence="1" type="ORF">AVDCRST_MAG05-4359</name>
</gene>
<evidence type="ECO:0000313" key="1">
    <source>
        <dbReference type="EMBL" id="CAA9530295.1"/>
    </source>
</evidence>